<dbReference type="AlphaFoldDB" id="A0AAE0KT68"/>
<reference evidence="2 3" key="1">
    <citation type="journal article" date="2015" name="Genome Biol. Evol.">
        <title>Comparative Genomics of a Bacterivorous Green Alga Reveals Evolutionary Causalities and Consequences of Phago-Mixotrophic Mode of Nutrition.</title>
        <authorList>
            <person name="Burns J.A."/>
            <person name="Paasch A."/>
            <person name="Narechania A."/>
            <person name="Kim E."/>
        </authorList>
    </citation>
    <scope>NUCLEOTIDE SEQUENCE [LARGE SCALE GENOMIC DNA]</scope>
    <source>
        <strain evidence="2 3">PLY_AMNH</strain>
    </source>
</reference>
<accession>A0AAE0KT68</accession>
<gene>
    <name evidence="2" type="ORF">CYMTET_31129</name>
</gene>
<feature type="region of interest" description="Disordered" evidence="1">
    <location>
        <begin position="97"/>
        <end position="116"/>
    </location>
</feature>
<proteinExistence type="predicted"/>
<dbReference type="EMBL" id="LGRX02018385">
    <property type="protein sequence ID" value="KAK3259891.1"/>
    <property type="molecule type" value="Genomic_DNA"/>
</dbReference>
<feature type="region of interest" description="Disordered" evidence="1">
    <location>
        <begin position="1"/>
        <end position="28"/>
    </location>
</feature>
<protein>
    <submittedName>
        <fullName evidence="2">Uncharacterized protein</fullName>
    </submittedName>
</protein>
<comment type="caution">
    <text evidence="2">The sequence shown here is derived from an EMBL/GenBank/DDBJ whole genome shotgun (WGS) entry which is preliminary data.</text>
</comment>
<evidence type="ECO:0000256" key="1">
    <source>
        <dbReference type="SAM" id="MobiDB-lite"/>
    </source>
</evidence>
<dbReference type="Proteomes" id="UP001190700">
    <property type="component" value="Unassembled WGS sequence"/>
</dbReference>
<evidence type="ECO:0000313" key="3">
    <source>
        <dbReference type="Proteomes" id="UP001190700"/>
    </source>
</evidence>
<feature type="non-terminal residue" evidence="2">
    <location>
        <position position="1"/>
    </location>
</feature>
<evidence type="ECO:0000313" key="2">
    <source>
        <dbReference type="EMBL" id="KAK3259891.1"/>
    </source>
</evidence>
<name>A0AAE0KT68_9CHLO</name>
<sequence length="144" mass="15733">LTRRPPTRRVNSTRTPAGAVPDDTHQRSLAKRPGIRGAMAAAAAEAAMKKIEVLLELDECKASGHVAVKETKDHSKGPQKSSKEEMSCEIKWWDRLSGQQPATARRASSIATSNTMHQVMKKNARVVLVEPQEESITPAEPLEA</sequence>
<feature type="compositionally biased region" description="Low complexity" evidence="1">
    <location>
        <begin position="102"/>
        <end position="113"/>
    </location>
</feature>
<organism evidence="2 3">
    <name type="scientific">Cymbomonas tetramitiformis</name>
    <dbReference type="NCBI Taxonomy" id="36881"/>
    <lineage>
        <taxon>Eukaryota</taxon>
        <taxon>Viridiplantae</taxon>
        <taxon>Chlorophyta</taxon>
        <taxon>Pyramimonadophyceae</taxon>
        <taxon>Pyramimonadales</taxon>
        <taxon>Pyramimonadaceae</taxon>
        <taxon>Cymbomonas</taxon>
    </lineage>
</organism>
<keyword evidence="3" id="KW-1185">Reference proteome</keyword>